<dbReference type="PROSITE" id="PS51379">
    <property type="entry name" value="4FE4S_FER_2"/>
    <property type="match status" value="2"/>
</dbReference>
<dbReference type="SUPFAM" id="SSF54862">
    <property type="entry name" value="4Fe-4S ferredoxins"/>
    <property type="match status" value="1"/>
</dbReference>
<dbReference type="InterPro" id="IPR017896">
    <property type="entry name" value="4Fe4S_Fe-S-bd"/>
</dbReference>
<protein>
    <submittedName>
        <fullName evidence="5">4Fe-4S dicluster domain</fullName>
    </submittedName>
</protein>
<dbReference type="OrthoDB" id="9813995at2"/>
<accession>A0A1W1XXA2</accession>
<evidence type="ECO:0000256" key="3">
    <source>
        <dbReference type="ARBA" id="ARBA00023014"/>
    </source>
</evidence>
<evidence type="ECO:0000259" key="4">
    <source>
        <dbReference type="PROSITE" id="PS51379"/>
    </source>
</evidence>
<sequence>MKNIIFYFTGTGNSLLVARDISNNIGDTRVESIAQAIKEGNIDLSYDRIGFVFPVYYSLMPKIVKRFIEKLSFNKEQYIFSVITLGGILEMAQSELSSCVEERGGVLNAAFKVNMPGNYIASYGAFPKIVQGFMLKKEKKKTKYISNVVNEKGVTPISKGDILSLHTSKKLHKIVEEDFNMRAQNFRTNNKCTGCKVCEKVCSVSNIRVTNSKPEWGNSCEHCMACIQWCPAKAIEYSNKTMKRVRYHNPEVKITDLI</sequence>
<proteinExistence type="predicted"/>
<name>A0A1W1XXA2_9CLOT</name>
<keyword evidence="6" id="KW-1185">Reference proteome</keyword>
<dbReference type="SUPFAM" id="SSF52218">
    <property type="entry name" value="Flavoproteins"/>
    <property type="match status" value="1"/>
</dbReference>
<dbReference type="Gene3D" id="3.40.50.360">
    <property type="match status" value="1"/>
</dbReference>
<dbReference type="GO" id="GO:0046872">
    <property type="term" value="F:metal ion binding"/>
    <property type="evidence" value="ECO:0007669"/>
    <property type="project" value="UniProtKB-KW"/>
</dbReference>
<gene>
    <name evidence="5" type="ORF">SAMN02745134_03573</name>
</gene>
<dbReference type="STRING" id="1121291.SAMN02745134_03573"/>
<dbReference type="Proteomes" id="UP000192468">
    <property type="component" value="Unassembled WGS sequence"/>
</dbReference>
<evidence type="ECO:0000256" key="2">
    <source>
        <dbReference type="ARBA" id="ARBA00023004"/>
    </source>
</evidence>
<evidence type="ECO:0000256" key="1">
    <source>
        <dbReference type="ARBA" id="ARBA00022723"/>
    </source>
</evidence>
<dbReference type="PROSITE" id="PS00198">
    <property type="entry name" value="4FE4S_FER_1"/>
    <property type="match status" value="1"/>
</dbReference>
<dbReference type="AlphaFoldDB" id="A0A1W1XXA2"/>
<dbReference type="Gene3D" id="3.30.70.20">
    <property type="match status" value="1"/>
</dbReference>
<organism evidence="5 6">
    <name type="scientific">Clostridium acidisoli DSM 12555</name>
    <dbReference type="NCBI Taxonomy" id="1121291"/>
    <lineage>
        <taxon>Bacteria</taxon>
        <taxon>Bacillati</taxon>
        <taxon>Bacillota</taxon>
        <taxon>Clostridia</taxon>
        <taxon>Eubacteriales</taxon>
        <taxon>Clostridiaceae</taxon>
        <taxon>Clostridium</taxon>
    </lineage>
</organism>
<dbReference type="InterPro" id="IPR017900">
    <property type="entry name" value="4Fe4S_Fe_S_CS"/>
</dbReference>
<keyword evidence="1" id="KW-0479">Metal-binding</keyword>
<evidence type="ECO:0000313" key="6">
    <source>
        <dbReference type="Proteomes" id="UP000192468"/>
    </source>
</evidence>
<feature type="domain" description="4Fe-4S ferredoxin-type" evidence="4">
    <location>
        <begin position="212"/>
        <end position="240"/>
    </location>
</feature>
<dbReference type="GO" id="GO:0051536">
    <property type="term" value="F:iron-sulfur cluster binding"/>
    <property type="evidence" value="ECO:0007669"/>
    <property type="project" value="UniProtKB-KW"/>
</dbReference>
<dbReference type="RefSeq" id="WP_084117568.1">
    <property type="nucleotide sequence ID" value="NZ_FWXH01000027.1"/>
</dbReference>
<reference evidence="5 6" key="1">
    <citation type="submission" date="2017-04" db="EMBL/GenBank/DDBJ databases">
        <authorList>
            <person name="Afonso C.L."/>
            <person name="Miller P.J."/>
            <person name="Scott M.A."/>
            <person name="Spackman E."/>
            <person name="Goraichik I."/>
            <person name="Dimitrov K.M."/>
            <person name="Suarez D.L."/>
            <person name="Swayne D.E."/>
        </authorList>
    </citation>
    <scope>NUCLEOTIDE SEQUENCE [LARGE SCALE GENOMIC DNA]</scope>
    <source>
        <strain evidence="5 6">DSM 12555</strain>
    </source>
</reference>
<feature type="domain" description="4Fe-4S ferredoxin-type" evidence="4">
    <location>
        <begin position="181"/>
        <end position="211"/>
    </location>
</feature>
<evidence type="ECO:0000313" key="5">
    <source>
        <dbReference type="EMBL" id="SMC28599.1"/>
    </source>
</evidence>
<dbReference type="InterPro" id="IPR047964">
    <property type="entry name" value="EFR1-like"/>
</dbReference>
<keyword evidence="3" id="KW-0411">Iron-sulfur</keyword>
<dbReference type="InterPro" id="IPR029039">
    <property type="entry name" value="Flavoprotein-like_sf"/>
</dbReference>
<keyword evidence="2" id="KW-0408">Iron</keyword>
<dbReference type="EMBL" id="FWXH01000027">
    <property type="protein sequence ID" value="SMC28599.1"/>
    <property type="molecule type" value="Genomic_DNA"/>
</dbReference>
<dbReference type="NCBIfam" id="NF038196">
    <property type="entry name" value="ferrodoxin_EFR1"/>
    <property type="match status" value="1"/>
</dbReference>